<name>A0ABY8N6G8_9FLAO</name>
<keyword evidence="4" id="KW-1133">Transmembrane helix</keyword>
<dbReference type="InterPro" id="IPR018060">
    <property type="entry name" value="HTH_AraC"/>
</dbReference>
<organism evidence="6 7">
    <name type="scientific">Flavobacterium keumense</name>
    <dbReference type="NCBI Taxonomy" id="1306518"/>
    <lineage>
        <taxon>Bacteria</taxon>
        <taxon>Pseudomonadati</taxon>
        <taxon>Bacteroidota</taxon>
        <taxon>Flavobacteriia</taxon>
        <taxon>Flavobacteriales</taxon>
        <taxon>Flavobacteriaceae</taxon>
        <taxon>Flavobacterium</taxon>
    </lineage>
</organism>
<feature type="transmembrane region" description="Helical" evidence="4">
    <location>
        <begin position="157"/>
        <end position="177"/>
    </location>
</feature>
<evidence type="ECO:0000313" key="7">
    <source>
        <dbReference type="Proteomes" id="UP001232117"/>
    </source>
</evidence>
<dbReference type="PANTHER" id="PTHR43280:SF29">
    <property type="entry name" value="ARAC-FAMILY TRANSCRIPTIONAL REGULATOR"/>
    <property type="match status" value="1"/>
</dbReference>
<evidence type="ECO:0000256" key="1">
    <source>
        <dbReference type="ARBA" id="ARBA00023015"/>
    </source>
</evidence>
<dbReference type="Pfam" id="PF12833">
    <property type="entry name" value="HTH_18"/>
    <property type="match status" value="1"/>
</dbReference>
<protein>
    <submittedName>
        <fullName evidence="6">AraC family transcriptional regulator</fullName>
    </submittedName>
</protein>
<keyword evidence="7" id="KW-1185">Reference proteome</keyword>
<feature type="domain" description="HTH araC/xylS-type" evidence="5">
    <location>
        <begin position="210"/>
        <end position="318"/>
    </location>
</feature>
<feature type="transmembrane region" description="Helical" evidence="4">
    <location>
        <begin position="27"/>
        <end position="46"/>
    </location>
</feature>
<reference evidence="6 7" key="2">
    <citation type="submission" date="2023-06" db="EMBL/GenBank/DDBJ databases">
        <title>Complete Genome Sequence of Flavobacterium keumense K3R-10.</title>
        <authorList>
            <person name="Jeong H."/>
            <person name="Jhang S.Y."/>
            <person name="Kim J.N."/>
        </authorList>
    </citation>
    <scope>NUCLEOTIDE SEQUENCE [LARGE SCALE GENOMIC DNA]</scope>
    <source>
        <strain evidence="6 7">K3R-10</strain>
    </source>
</reference>
<evidence type="ECO:0000256" key="4">
    <source>
        <dbReference type="SAM" id="Phobius"/>
    </source>
</evidence>
<dbReference type="Proteomes" id="UP001232117">
    <property type="component" value="Chromosome"/>
</dbReference>
<dbReference type="Gene3D" id="1.10.10.60">
    <property type="entry name" value="Homeodomain-like"/>
    <property type="match status" value="1"/>
</dbReference>
<gene>
    <name evidence="6" type="ORF">MG292_03125</name>
</gene>
<evidence type="ECO:0000256" key="2">
    <source>
        <dbReference type="ARBA" id="ARBA00023125"/>
    </source>
</evidence>
<dbReference type="RefSeq" id="WP_264534151.1">
    <property type="nucleotide sequence ID" value="NZ_CP092332.1"/>
</dbReference>
<keyword evidence="1" id="KW-0805">Transcription regulation</keyword>
<keyword evidence="4" id="KW-0812">Transmembrane</keyword>
<sequence length="321" mass="37750">MFLIGPFVYFYVRNTLTGFYRLHKYDWIHFVPTIIATIGSFPYLFLPFENKLQLANQIIHDLNTINTIEVNLFYTFQQSFGLRTLLVFVYLLYCFYLLWKYYPSKKTERQNPKKQYFIIYRWLVLFLSNMLFICISFTYLALNAGFSMSNESISNGYLLYIMAGFAYSLMSFSLLLFPEVLYGIPRNSTSNLTKKKKEKRKTIPEEDPFFELSVQIQNYLQEKKPYLKFDFTMSTIAIDLKIPQNQVAYCITHLMNINFSKLKTKLRIAHAIELLESGTNSIVTIEAIGKQSGFKTRSNFYSAFKKEIGITPSEYVQNMNQ</sequence>
<evidence type="ECO:0000256" key="3">
    <source>
        <dbReference type="ARBA" id="ARBA00023163"/>
    </source>
</evidence>
<keyword evidence="3" id="KW-0804">Transcription</keyword>
<dbReference type="PROSITE" id="PS01124">
    <property type="entry name" value="HTH_ARAC_FAMILY_2"/>
    <property type="match status" value="1"/>
</dbReference>
<evidence type="ECO:0000313" key="6">
    <source>
        <dbReference type="EMBL" id="WGK95240.1"/>
    </source>
</evidence>
<reference evidence="6 7" key="1">
    <citation type="submission" date="2022-02" db="EMBL/GenBank/DDBJ databases">
        <authorList>
            <person name="Cha I.-T."/>
            <person name="Lee K.-E."/>
            <person name="Park S.-J."/>
        </authorList>
    </citation>
    <scope>NUCLEOTIDE SEQUENCE [LARGE SCALE GENOMIC DNA]</scope>
    <source>
        <strain evidence="6 7">K3R-10</strain>
    </source>
</reference>
<dbReference type="SUPFAM" id="SSF46689">
    <property type="entry name" value="Homeodomain-like"/>
    <property type="match status" value="1"/>
</dbReference>
<evidence type="ECO:0000259" key="5">
    <source>
        <dbReference type="PROSITE" id="PS01124"/>
    </source>
</evidence>
<keyword evidence="4" id="KW-0472">Membrane</keyword>
<dbReference type="SMART" id="SM00342">
    <property type="entry name" value="HTH_ARAC"/>
    <property type="match status" value="1"/>
</dbReference>
<feature type="transmembrane region" description="Helical" evidence="4">
    <location>
        <begin position="119"/>
        <end position="142"/>
    </location>
</feature>
<dbReference type="InterPro" id="IPR009057">
    <property type="entry name" value="Homeodomain-like_sf"/>
</dbReference>
<proteinExistence type="predicted"/>
<feature type="transmembrane region" description="Helical" evidence="4">
    <location>
        <begin position="80"/>
        <end position="99"/>
    </location>
</feature>
<keyword evidence="2" id="KW-0238">DNA-binding</keyword>
<dbReference type="EMBL" id="CP092332">
    <property type="protein sequence ID" value="WGK95240.1"/>
    <property type="molecule type" value="Genomic_DNA"/>
</dbReference>
<accession>A0ABY8N6G8</accession>
<dbReference type="PANTHER" id="PTHR43280">
    <property type="entry name" value="ARAC-FAMILY TRANSCRIPTIONAL REGULATOR"/>
    <property type="match status" value="1"/>
</dbReference>